<evidence type="ECO:0000256" key="3">
    <source>
        <dbReference type="SAM" id="Phobius"/>
    </source>
</evidence>
<dbReference type="InterPro" id="IPR037185">
    <property type="entry name" value="EmrE-like"/>
</dbReference>
<feature type="transmembrane region" description="Helical" evidence="3">
    <location>
        <begin position="94"/>
        <end position="111"/>
    </location>
</feature>
<evidence type="ECO:0000256" key="2">
    <source>
        <dbReference type="ARBA" id="ARBA00007362"/>
    </source>
</evidence>
<dbReference type="Pfam" id="PF00892">
    <property type="entry name" value="EamA"/>
    <property type="match status" value="2"/>
</dbReference>
<feature type="transmembrane region" description="Helical" evidence="3">
    <location>
        <begin position="120"/>
        <end position="140"/>
    </location>
</feature>
<protein>
    <submittedName>
        <fullName evidence="5">EamA family transporter</fullName>
    </submittedName>
</protein>
<dbReference type="InterPro" id="IPR000620">
    <property type="entry name" value="EamA_dom"/>
</dbReference>
<evidence type="ECO:0000259" key="4">
    <source>
        <dbReference type="Pfam" id="PF00892"/>
    </source>
</evidence>
<sequence length="297" mass="32705">MKSKIQFILSMIIFGTIGLVVRYIDLSSSERALLSSFIGCLFLLLIFFMIKKKISWNLVKSNALFLILSCIALGGNWIFLYQSYDHTTIANATLGYYFAPVFVMILSPFVLREQLSIKKIVCIGVAIIGMLMIVGEGVSASRSNDILGLSFGLIAAAFYAALLLLNKFIKDMGKLELTIIQLGTTTLLLMPYVFLTEGFGIFEVSSSSIPFILILGIINTGIGFWLFFSGMEKLKGQSIAMLSYVDPFVAILVSAIILQEQMTIVQMLGGVLLLGSTFVSEIRSVNFSKQLMKTPAE</sequence>
<dbReference type="Proteomes" id="UP000501868">
    <property type="component" value="Chromosome"/>
</dbReference>
<name>A0A6H1P3U6_PRIMG</name>
<feature type="domain" description="EamA" evidence="4">
    <location>
        <begin position="147"/>
        <end position="279"/>
    </location>
</feature>
<evidence type="ECO:0000313" key="6">
    <source>
        <dbReference type="Proteomes" id="UP000501868"/>
    </source>
</evidence>
<feature type="transmembrane region" description="Helical" evidence="3">
    <location>
        <begin position="207"/>
        <end position="227"/>
    </location>
</feature>
<dbReference type="PANTHER" id="PTHR22911:SF102">
    <property type="entry name" value="MEMBRANE PROTEIN"/>
    <property type="match status" value="1"/>
</dbReference>
<dbReference type="EMBL" id="CP051128">
    <property type="protein sequence ID" value="QIZ08087.1"/>
    <property type="molecule type" value="Genomic_DNA"/>
</dbReference>
<keyword evidence="3" id="KW-0812">Transmembrane</keyword>
<gene>
    <name evidence="5" type="ORF">HFZ78_16230</name>
</gene>
<organism evidence="5 6">
    <name type="scientific">Priestia megaterium</name>
    <name type="common">Bacillus megaterium</name>
    <dbReference type="NCBI Taxonomy" id="1404"/>
    <lineage>
        <taxon>Bacteria</taxon>
        <taxon>Bacillati</taxon>
        <taxon>Bacillota</taxon>
        <taxon>Bacilli</taxon>
        <taxon>Bacillales</taxon>
        <taxon>Bacillaceae</taxon>
        <taxon>Priestia</taxon>
    </lineage>
</organism>
<feature type="transmembrane region" description="Helical" evidence="3">
    <location>
        <begin position="264"/>
        <end position="282"/>
    </location>
</feature>
<evidence type="ECO:0000313" key="5">
    <source>
        <dbReference type="EMBL" id="QIZ08087.1"/>
    </source>
</evidence>
<dbReference type="PANTHER" id="PTHR22911">
    <property type="entry name" value="ACYL-MALONYL CONDENSING ENZYME-RELATED"/>
    <property type="match status" value="1"/>
</dbReference>
<feature type="domain" description="EamA" evidence="4">
    <location>
        <begin position="5"/>
        <end position="134"/>
    </location>
</feature>
<evidence type="ECO:0000256" key="1">
    <source>
        <dbReference type="ARBA" id="ARBA00004127"/>
    </source>
</evidence>
<comment type="similarity">
    <text evidence="2">Belongs to the EamA transporter family.</text>
</comment>
<reference evidence="5 6" key="1">
    <citation type="submission" date="2020-04" db="EMBL/GenBank/DDBJ databases">
        <title>Genome-Wide Identification of 5-Methylcytosine Sites in Bacterial Genomes By High-Throughput Sequencing of MspJI Restriction Fragments.</title>
        <authorList>
            <person name="Wu V."/>
        </authorList>
    </citation>
    <scope>NUCLEOTIDE SEQUENCE [LARGE SCALE GENOMIC DNA]</scope>
    <source>
        <strain evidence="5 6">S2</strain>
    </source>
</reference>
<keyword evidence="3" id="KW-0472">Membrane</keyword>
<feature type="transmembrane region" description="Helical" evidence="3">
    <location>
        <begin position="239"/>
        <end position="258"/>
    </location>
</feature>
<proteinExistence type="inferred from homology"/>
<keyword evidence="3" id="KW-1133">Transmembrane helix</keyword>
<dbReference type="AlphaFoldDB" id="A0A6H1P3U6"/>
<comment type="subcellular location">
    <subcellularLocation>
        <location evidence="1">Endomembrane system</location>
        <topology evidence="1">Multi-pass membrane protein</topology>
    </subcellularLocation>
</comment>
<feature type="transmembrane region" description="Helical" evidence="3">
    <location>
        <begin position="7"/>
        <end position="26"/>
    </location>
</feature>
<reference evidence="5 6" key="2">
    <citation type="submission" date="2020-04" db="EMBL/GenBank/DDBJ databases">
        <authorList>
            <person name="Fomenkov A."/>
            <person name="Anton B.P."/>
            <person name="Roberts R.J."/>
        </authorList>
    </citation>
    <scope>NUCLEOTIDE SEQUENCE [LARGE SCALE GENOMIC DNA]</scope>
    <source>
        <strain evidence="5 6">S2</strain>
    </source>
</reference>
<feature type="transmembrane region" description="Helical" evidence="3">
    <location>
        <begin position="62"/>
        <end position="82"/>
    </location>
</feature>
<feature type="transmembrane region" description="Helical" evidence="3">
    <location>
        <begin position="32"/>
        <end position="50"/>
    </location>
</feature>
<feature type="transmembrane region" description="Helical" evidence="3">
    <location>
        <begin position="177"/>
        <end position="195"/>
    </location>
</feature>
<accession>A0A6H1P3U6</accession>
<dbReference type="SUPFAM" id="SSF103481">
    <property type="entry name" value="Multidrug resistance efflux transporter EmrE"/>
    <property type="match status" value="2"/>
</dbReference>
<dbReference type="GO" id="GO:0016020">
    <property type="term" value="C:membrane"/>
    <property type="evidence" value="ECO:0007669"/>
    <property type="project" value="InterPro"/>
</dbReference>
<feature type="transmembrane region" description="Helical" evidence="3">
    <location>
        <begin position="146"/>
        <end position="165"/>
    </location>
</feature>